<gene>
    <name evidence="1" type="ORF">Glove_13g245</name>
</gene>
<organism evidence="1 2">
    <name type="scientific">Diversispora epigaea</name>
    <dbReference type="NCBI Taxonomy" id="1348612"/>
    <lineage>
        <taxon>Eukaryota</taxon>
        <taxon>Fungi</taxon>
        <taxon>Fungi incertae sedis</taxon>
        <taxon>Mucoromycota</taxon>
        <taxon>Glomeromycotina</taxon>
        <taxon>Glomeromycetes</taxon>
        <taxon>Diversisporales</taxon>
        <taxon>Diversisporaceae</taxon>
        <taxon>Diversispora</taxon>
    </lineage>
</organism>
<evidence type="ECO:0000313" key="2">
    <source>
        <dbReference type="Proteomes" id="UP000266861"/>
    </source>
</evidence>
<dbReference type="AlphaFoldDB" id="A0A397JMC7"/>
<sequence>MVDIEETWDGEEDYTKHNLSQKIYTPQQFRCDGKNELLRINDNVSNNVSGSFSFVDTDAGPIKRSQRIRKRDRDIGNTTVK</sequence>
<dbReference type="Proteomes" id="UP000266861">
    <property type="component" value="Unassembled WGS sequence"/>
</dbReference>
<name>A0A397JMC7_9GLOM</name>
<protein>
    <submittedName>
        <fullName evidence="1">Uncharacterized protein</fullName>
    </submittedName>
</protein>
<accession>A0A397JMC7</accession>
<keyword evidence="2" id="KW-1185">Reference proteome</keyword>
<evidence type="ECO:0000313" key="1">
    <source>
        <dbReference type="EMBL" id="RHZ89509.1"/>
    </source>
</evidence>
<proteinExistence type="predicted"/>
<dbReference type="EMBL" id="PQFF01000011">
    <property type="protein sequence ID" value="RHZ89509.1"/>
    <property type="molecule type" value="Genomic_DNA"/>
</dbReference>
<comment type="caution">
    <text evidence="1">The sequence shown here is derived from an EMBL/GenBank/DDBJ whole genome shotgun (WGS) entry which is preliminary data.</text>
</comment>
<reference evidence="1 2" key="1">
    <citation type="submission" date="2018-08" db="EMBL/GenBank/DDBJ databases">
        <title>Genome and evolution of the arbuscular mycorrhizal fungus Diversispora epigaea (formerly Glomus versiforme) and its bacterial endosymbionts.</title>
        <authorList>
            <person name="Sun X."/>
            <person name="Fei Z."/>
            <person name="Harrison M."/>
        </authorList>
    </citation>
    <scope>NUCLEOTIDE SEQUENCE [LARGE SCALE GENOMIC DNA]</scope>
    <source>
        <strain evidence="1 2">IT104</strain>
    </source>
</reference>